<comment type="caution">
    <text evidence="1">The sequence shown here is derived from an EMBL/GenBank/DDBJ whole genome shotgun (WGS) entry which is preliminary data.</text>
</comment>
<dbReference type="AlphaFoldDB" id="A0A4Y2MBJ0"/>
<proteinExistence type="predicted"/>
<dbReference type="EMBL" id="BGPR01007038">
    <property type="protein sequence ID" value="GBN23760.1"/>
    <property type="molecule type" value="Genomic_DNA"/>
</dbReference>
<organism evidence="1 2">
    <name type="scientific">Araneus ventricosus</name>
    <name type="common">Orbweaver spider</name>
    <name type="synonym">Epeira ventricosa</name>
    <dbReference type="NCBI Taxonomy" id="182803"/>
    <lineage>
        <taxon>Eukaryota</taxon>
        <taxon>Metazoa</taxon>
        <taxon>Ecdysozoa</taxon>
        <taxon>Arthropoda</taxon>
        <taxon>Chelicerata</taxon>
        <taxon>Arachnida</taxon>
        <taxon>Araneae</taxon>
        <taxon>Araneomorphae</taxon>
        <taxon>Entelegynae</taxon>
        <taxon>Araneoidea</taxon>
        <taxon>Araneidae</taxon>
        <taxon>Araneus</taxon>
    </lineage>
</organism>
<protein>
    <submittedName>
        <fullName evidence="1">Uncharacterized protein</fullName>
    </submittedName>
</protein>
<reference evidence="1 2" key="1">
    <citation type="journal article" date="2019" name="Sci. Rep.">
        <title>Orb-weaving spider Araneus ventricosus genome elucidates the spidroin gene catalogue.</title>
        <authorList>
            <person name="Kono N."/>
            <person name="Nakamura H."/>
            <person name="Ohtoshi R."/>
            <person name="Moran D.A.P."/>
            <person name="Shinohara A."/>
            <person name="Yoshida Y."/>
            <person name="Fujiwara M."/>
            <person name="Mori M."/>
            <person name="Tomita M."/>
            <person name="Arakawa K."/>
        </authorList>
    </citation>
    <scope>NUCLEOTIDE SEQUENCE [LARGE SCALE GENOMIC DNA]</scope>
</reference>
<name>A0A4Y2MBJ0_ARAVE</name>
<gene>
    <name evidence="1" type="ORF">AVEN_104375_1</name>
</gene>
<dbReference type="Proteomes" id="UP000499080">
    <property type="component" value="Unassembled WGS sequence"/>
</dbReference>
<evidence type="ECO:0000313" key="2">
    <source>
        <dbReference type="Proteomes" id="UP000499080"/>
    </source>
</evidence>
<sequence length="95" mass="10091">MSAVIQIITTARSLHVPSAETLRSSILNASSIRGSLLLSPLLMEEDRGVSAGVDAGTLRSGIIVSRCSTSSAKHFLHCTTSDCRTSVKSNNLEKF</sequence>
<accession>A0A4Y2MBJ0</accession>
<keyword evidence="2" id="KW-1185">Reference proteome</keyword>
<evidence type="ECO:0000313" key="1">
    <source>
        <dbReference type="EMBL" id="GBN23760.1"/>
    </source>
</evidence>